<comment type="caution">
    <text evidence="1">The sequence shown here is derived from an EMBL/GenBank/DDBJ whole genome shotgun (WGS) entry which is preliminary data.</text>
</comment>
<accession>A0A835QFR3</accession>
<reference evidence="1 2" key="1">
    <citation type="journal article" date="2020" name="Nat. Food">
        <title>A phased Vanilla planifolia genome enables genetic improvement of flavour and production.</title>
        <authorList>
            <person name="Hasing T."/>
            <person name="Tang H."/>
            <person name="Brym M."/>
            <person name="Khazi F."/>
            <person name="Huang T."/>
            <person name="Chambers A.H."/>
        </authorList>
    </citation>
    <scope>NUCLEOTIDE SEQUENCE [LARGE SCALE GENOMIC DNA]</scope>
    <source>
        <tissue evidence="1">Leaf</tissue>
    </source>
</reference>
<dbReference type="EMBL" id="JADCNL010000008">
    <property type="protein sequence ID" value="KAG0470026.1"/>
    <property type="molecule type" value="Genomic_DNA"/>
</dbReference>
<protein>
    <submittedName>
        <fullName evidence="1">Uncharacterized protein</fullName>
    </submittedName>
</protein>
<gene>
    <name evidence="1" type="ORF">HPP92_016726</name>
</gene>
<dbReference type="Proteomes" id="UP000636800">
    <property type="component" value="Unassembled WGS sequence"/>
</dbReference>
<name>A0A835QFR3_VANPL</name>
<dbReference type="OrthoDB" id="694708at2759"/>
<dbReference type="AlphaFoldDB" id="A0A835QFR3"/>
<organism evidence="1 2">
    <name type="scientific">Vanilla planifolia</name>
    <name type="common">Vanilla</name>
    <dbReference type="NCBI Taxonomy" id="51239"/>
    <lineage>
        <taxon>Eukaryota</taxon>
        <taxon>Viridiplantae</taxon>
        <taxon>Streptophyta</taxon>
        <taxon>Embryophyta</taxon>
        <taxon>Tracheophyta</taxon>
        <taxon>Spermatophyta</taxon>
        <taxon>Magnoliopsida</taxon>
        <taxon>Liliopsida</taxon>
        <taxon>Asparagales</taxon>
        <taxon>Orchidaceae</taxon>
        <taxon>Vanilloideae</taxon>
        <taxon>Vanilleae</taxon>
        <taxon>Vanilla</taxon>
    </lineage>
</organism>
<evidence type="ECO:0000313" key="2">
    <source>
        <dbReference type="Proteomes" id="UP000636800"/>
    </source>
</evidence>
<proteinExistence type="predicted"/>
<evidence type="ECO:0000313" key="1">
    <source>
        <dbReference type="EMBL" id="KAG0470026.1"/>
    </source>
</evidence>
<sequence length="78" mass="8500">MSLPKAKLLPRFFESRFQRELEFCVFRPCRIILHEGFARFGQVRPTGGSAIGLACFLLALTAAGPVDGGFVVDATKGI</sequence>
<keyword evidence="2" id="KW-1185">Reference proteome</keyword>